<accession>A0A9D2Q035</accession>
<comment type="caution">
    <text evidence="1">The sequence shown here is derived from an EMBL/GenBank/DDBJ whole genome shotgun (WGS) entry which is preliminary data.</text>
</comment>
<reference evidence="1" key="1">
    <citation type="journal article" date="2021" name="PeerJ">
        <title>Extensive microbial diversity within the chicken gut microbiome revealed by metagenomics and culture.</title>
        <authorList>
            <person name="Gilroy R."/>
            <person name="Ravi A."/>
            <person name="Getino M."/>
            <person name="Pursley I."/>
            <person name="Horton D.L."/>
            <person name="Alikhan N.F."/>
            <person name="Baker D."/>
            <person name="Gharbi K."/>
            <person name="Hall N."/>
            <person name="Watson M."/>
            <person name="Adriaenssens E.M."/>
            <person name="Foster-Nyarko E."/>
            <person name="Jarju S."/>
            <person name="Secka A."/>
            <person name="Antonio M."/>
            <person name="Oren A."/>
            <person name="Chaudhuri R.R."/>
            <person name="La Ragione R."/>
            <person name="Hildebrand F."/>
            <person name="Pallen M.J."/>
        </authorList>
    </citation>
    <scope>NUCLEOTIDE SEQUENCE</scope>
    <source>
        <strain evidence="1">CHK130-7132</strain>
    </source>
</reference>
<gene>
    <name evidence="1" type="ORF">H9932_04830</name>
</gene>
<name>A0A9D2Q035_9MICO</name>
<feature type="non-terminal residue" evidence="1">
    <location>
        <position position="185"/>
    </location>
</feature>
<reference evidence="1" key="2">
    <citation type="submission" date="2021-04" db="EMBL/GenBank/DDBJ databases">
        <authorList>
            <person name="Gilroy R."/>
        </authorList>
    </citation>
    <scope>NUCLEOTIDE SEQUENCE</scope>
    <source>
        <strain evidence="1">CHK130-7132</strain>
    </source>
</reference>
<sequence>MSSSLYRLGRLMATLRWKAVGAWIALLVVVGGLAVGLGGTFTSDIEIPGTEGQRGIDALANRFPEMGGTSGQVVLVAADGTTVDQHEDEIDELMERIAEVDGVEVATSPFDDVSPGTRTDDDGAIIAQFQMTGQTGTFPESSVEEITELVDEASTPGLEAHLGGQVLQSAEVPFGAGEVFGIIAA</sequence>
<evidence type="ECO:0000313" key="1">
    <source>
        <dbReference type="EMBL" id="HJC68991.1"/>
    </source>
</evidence>
<protein>
    <submittedName>
        <fullName evidence="1">MMPL family transporter</fullName>
    </submittedName>
</protein>
<dbReference type="AlphaFoldDB" id="A0A9D2Q035"/>
<dbReference type="Proteomes" id="UP000823854">
    <property type="component" value="Unassembled WGS sequence"/>
</dbReference>
<organism evidence="1 2">
    <name type="scientific">Candidatus Brachybacterium intestinipullorum</name>
    <dbReference type="NCBI Taxonomy" id="2838512"/>
    <lineage>
        <taxon>Bacteria</taxon>
        <taxon>Bacillati</taxon>
        <taxon>Actinomycetota</taxon>
        <taxon>Actinomycetes</taxon>
        <taxon>Micrococcales</taxon>
        <taxon>Dermabacteraceae</taxon>
        <taxon>Brachybacterium</taxon>
    </lineage>
</organism>
<proteinExistence type="predicted"/>
<dbReference type="EMBL" id="DWWC01000098">
    <property type="protein sequence ID" value="HJC68991.1"/>
    <property type="molecule type" value="Genomic_DNA"/>
</dbReference>
<evidence type="ECO:0000313" key="2">
    <source>
        <dbReference type="Proteomes" id="UP000823854"/>
    </source>
</evidence>